<dbReference type="Proteomes" id="UP000561066">
    <property type="component" value="Unassembled WGS sequence"/>
</dbReference>
<sequence>MVDYSHHRQREDMPAGSQMASYAEANAQAMADSLIVVYGIKARGMTLRHIARCLELKLIDDVEFWLRVRNRIDWLLRTVRRAGDIVQ</sequence>
<evidence type="ECO:0000313" key="1">
    <source>
        <dbReference type="EMBL" id="MBB2176698.1"/>
    </source>
</evidence>
<protein>
    <submittedName>
        <fullName evidence="1">Uncharacterized protein</fullName>
    </submittedName>
</protein>
<name>A0A7W4P5Z6_9PROT</name>
<organism evidence="1 2">
    <name type="scientific">Gluconacetobacter johannae</name>
    <dbReference type="NCBI Taxonomy" id="112140"/>
    <lineage>
        <taxon>Bacteria</taxon>
        <taxon>Pseudomonadati</taxon>
        <taxon>Pseudomonadota</taxon>
        <taxon>Alphaproteobacteria</taxon>
        <taxon>Acetobacterales</taxon>
        <taxon>Acetobacteraceae</taxon>
        <taxon>Gluconacetobacter</taxon>
    </lineage>
</organism>
<dbReference type="AlphaFoldDB" id="A0A7W4P5Z6"/>
<dbReference type="RefSeq" id="WP_182944043.1">
    <property type="nucleotide sequence ID" value="NZ_JABEQH010000016.1"/>
</dbReference>
<keyword evidence="2" id="KW-1185">Reference proteome</keyword>
<comment type="caution">
    <text evidence="1">The sequence shown here is derived from an EMBL/GenBank/DDBJ whole genome shotgun (WGS) entry which is preliminary data.</text>
</comment>
<proteinExistence type="predicted"/>
<reference evidence="1 2" key="1">
    <citation type="submission" date="2020-04" db="EMBL/GenBank/DDBJ databases">
        <title>Description of novel Gluconacetobacter.</title>
        <authorList>
            <person name="Sombolestani A."/>
        </authorList>
    </citation>
    <scope>NUCLEOTIDE SEQUENCE [LARGE SCALE GENOMIC DNA]</scope>
    <source>
        <strain evidence="1 2">LMG 21312</strain>
    </source>
</reference>
<dbReference type="EMBL" id="JABEQH010000016">
    <property type="protein sequence ID" value="MBB2176698.1"/>
    <property type="molecule type" value="Genomic_DNA"/>
</dbReference>
<gene>
    <name evidence="1" type="ORF">HLH21_12310</name>
</gene>
<accession>A0A7W4P5Z6</accession>
<evidence type="ECO:0000313" key="2">
    <source>
        <dbReference type="Proteomes" id="UP000561066"/>
    </source>
</evidence>